<dbReference type="Gene3D" id="3.10.490.10">
    <property type="entry name" value="Gamma-glutamyl cyclotransferase-like"/>
    <property type="match status" value="1"/>
</dbReference>
<evidence type="ECO:0000256" key="3">
    <source>
        <dbReference type="ARBA" id="ARBA00007738"/>
    </source>
</evidence>
<dbReference type="SUPFAM" id="SSF52768">
    <property type="entry name" value="Arginase/deacetylase"/>
    <property type="match status" value="1"/>
</dbReference>
<name>A0A2G9G7H0_9LAMI</name>
<evidence type="ECO:0000256" key="10">
    <source>
        <dbReference type="ARBA" id="ARBA00023015"/>
    </source>
</evidence>
<reference evidence="16" key="1">
    <citation type="journal article" date="2018" name="Gigascience">
        <title>Genome assembly of the Pink Ipe (Handroanthus impetiginosus, Bignoniaceae), a highly valued, ecologically keystone Neotropical timber forest tree.</title>
        <authorList>
            <person name="Silva-Junior O.B."/>
            <person name="Grattapaglia D."/>
            <person name="Novaes E."/>
            <person name="Collevatti R.G."/>
        </authorList>
    </citation>
    <scope>NUCLEOTIDE SEQUENCE [LARGE SCALE GENOMIC DNA]</scope>
    <source>
        <strain evidence="16">cv. UFG-1</strain>
    </source>
</reference>
<proteinExistence type="inferred from homology"/>
<gene>
    <name evidence="15" type="ORF">CDL12_26596</name>
</gene>
<evidence type="ECO:0000313" key="16">
    <source>
        <dbReference type="Proteomes" id="UP000231279"/>
    </source>
</evidence>
<dbReference type="AlphaFoldDB" id="A0A2G9G7H0"/>
<keyword evidence="5" id="KW-0678">Repressor</keyword>
<dbReference type="InterPro" id="IPR000286">
    <property type="entry name" value="HDACs"/>
</dbReference>
<comment type="catalytic activity">
    <reaction evidence="13">
        <text>N(6)-acetyl-L-lysyl-[histone] + H2O = L-lysyl-[histone] + acetate</text>
        <dbReference type="Rhea" id="RHEA:58196"/>
        <dbReference type="Rhea" id="RHEA-COMP:9845"/>
        <dbReference type="Rhea" id="RHEA-COMP:11338"/>
        <dbReference type="ChEBI" id="CHEBI:15377"/>
        <dbReference type="ChEBI" id="CHEBI:29969"/>
        <dbReference type="ChEBI" id="CHEBI:30089"/>
        <dbReference type="ChEBI" id="CHEBI:61930"/>
        <dbReference type="EC" id="3.5.1.98"/>
    </reaction>
    <physiologicalReaction direction="left-to-right" evidence="13">
        <dbReference type="Rhea" id="RHEA:58197"/>
    </physiologicalReaction>
</comment>
<dbReference type="PRINTS" id="PR01270">
    <property type="entry name" value="HDASUPER"/>
</dbReference>
<keyword evidence="11" id="KW-0804">Transcription</keyword>
<dbReference type="InterPro" id="IPR023801">
    <property type="entry name" value="His_deacetylse_dom"/>
</dbReference>
<sequence length="669" mass="75151">MEFSGGSGSSLSRRNDIVSPRKRRVGLIYDGRMRKHYEPDYEDDHPECPDRIEVIWKRLNSSGLAKRCVILNAKAAENNHLARVHTKKHIDLIKNISSHNESRRKRIAKQFNSIYFNEGSTEAAYLAAGSVIEVADKVAKGELDSAFAIVRPPGHHAEEDSPMGFCLYNNVAVATSYLLNERKELGINRILIVDWDVHHGNGTQKMFYKDRQVLFFSVHRYDNGSFYPATDDADYVMTGEGPGAGYNINVPWGNGRCGDADYLAVWDHILIPVAKEFNPDMIIISAGFDAAIGDPLGGCRVSPYGYSIMLAKLMEFAGGKIVMALEGGYNLNSIAYSVQACVDVLLQEKPVIGSLEAYPFASTWLVIEEVRQALSMYWPVLSAKLPENVTGRTSQIEISSLDSDSEHENLSLPILEEVQNIEDVIQPFKNLKVNEDRQDQEATAASPSWRSELSKIYIWYATFGSNLRMSRFRCYIEGGQTEGMRKPCMGSMDKNMPTEIMWKTFPHRLFFARALTATWGPGGVAFLHPERNVQEKTYMCLYKITLEQFNDVLLQENVPSYDMSRPLFDMTALQNIQIEKCISVELVQRGWYHNVVYLGKENNIPILTMTCTLSDVESFISGKFPINPPCKEYASTLVKGLVEGKQLSEEEALAYIREASTKPLAGDGL</sequence>
<feature type="domain" description="Histone deacetylase" evidence="14">
    <location>
        <begin position="45"/>
        <end position="344"/>
    </location>
</feature>
<keyword evidence="6" id="KW-0479">Metal-binding</keyword>
<evidence type="ECO:0000256" key="1">
    <source>
        <dbReference type="ARBA" id="ARBA00001947"/>
    </source>
</evidence>
<dbReference type="OrthoDB" id="424012at2759"/>
<dbReference type="InterPro" id="IPR023696">
    <property type="entry name" value="Ureohydrolase_dom_sf"/>
</dbReference>
<dbReference type="PANTHER" id="PTHR10625:SF25">
    <property type="entry name" value="HISTONE DEACETYLASE 18-RELATED"/>
    <property type="match status" value="1"/>
</dbReference>
<comment type="cofactor">
    <cofactor evidence="1">
        <name>Zn(2+)</name>
        <dbReference type="ChEBI" id="CHEBI:29105"/>
    </cofactor>
</comment>
<evidence type="ECO:0000256" key="5">
    <source>
        <dbReference type="ARBA" id="ARBA00022491"/>
    </source>
</evidence>
<dbReference type="GO" id="GO:0050793">
    <property type="term" value="P:regulation of developmental process"/>
    <property type="evidence" value="ECO:0007669"/>
    <property type="project" value="UniProtKB-ARBA"/>
</dbReference>
<dbReference type="GO" id="GO:0040029">
    <property type="term" value="P:epigenetic regulation of gene expression"/>
    <property type="evidence" value="ECO:0007669"/>
    <property type="project" value="TreeGrafter"/>
</dbReference>
<evidence type="ECO:0000256" key="9">
    <source>
        <dbReference type="ARBA" id="ARBA00022853"/>
    </source>
</evidence>
<evidence type="ECO:0000256" key="7">
    <source>
        <dbReference type="ARBA" id="ARBA00022801"/>
    </source>
</evidence>
<evidence type="ECO:0000256" key="2">
    <source>
        <dbReference type="ARBA" id="ARBA00004123"/>
    </source>
</evidence>
<dbReference type="GO" id="GO:0046872">
    <property type="term" value="F:metal ion binding"/>
    <property type="evidence" value="ECO:0007669"/>
    <property type="project" value="UniProtKB-KW"/>
</dbReference>
<comment type="similarity">
    <text evidence="3">Belongs to the histone deacetylase family. HD type 2 subfamily.</text>
</comment>
<evidence type="ECO:0000256" key="13">
    <source>
        <dbReference type="ARBA" id="ARBA00049416"/>
    </source>
</evidence>
<keyword evidence="9" id="KW-0156">Chromatin regulator</keyword>
<dbReference type="EMBL" id="NKXS01006703">
    <property type="protein sequence ID" value="PIN00900.1"/>
    <property type="molecule type" value="Genomic_DNA"/>
</dbReference>
<dbReference type="Gene3D" id="3.40.800.20">
    <property type="entry name" value="Histone deacetylase domain"/>
    <property type="match status" value="1"/>
</dbReference>
<keyword evidence="7 15" id="KW-0378">Hydrolase</keyword>
<evidence type="ECO:0000256" key="6">
    <source>
        <dbReference type="ARBA" id="ARBA00022723"/>
    </source>
</evidence>
<dbReference type="EC" id="3.5.1.98" evidence="4"/>
<organism evidence="15 16">
    <name type="scientific">Handroanthus impetiginosus</name>
    <dbReference type="NCBI Taxonomy" id="429701"/>
    <lineage>
        <taxon>Eukaryota</taxon>
        <taxon>Viridiplantae</taxon>
        <taxon>Streptophyta</taxon>
        <taxon>Embryophyta</taxon>
        <taxon>Tracheophyta</taxon>
        <taxon>Spermatophyta</taxon>
        <taxon>Magnoliopsida</taxon>
        <taxon>eudicotyledons</taxon>
        <taxon>Gunneridae</taxon>
        <taxon>Pentapetalae</taxon>
        <taxon>asterids</taxon>
        <taxon>lamiids</taxon>
        <taxon>Lamiales</taxon>
        <taxon>Bignoniaceae</taxon>
        <taxon>Crescentiina</taxon>
        <taxon>Tabebuia alliance</taxon>
        <taxon>Handroanthus</taxon>
    </lineage>
</organism>
<evidence type="ECO:0000256" key="12">
    <source>
        <dbReference type="ARBA" id="ARBA00023242"/>
    </source>
</evidence>
<dbReference type="Pfam" id="PF00850">
    <property type="entry name" value="Hist_deacetyl"/>
    <property type="match status" value="1"/>
</dbReference>
<dbReference type="PANTHER" id="PTHR10625">
    <property type="entry name" value="HISTONE DEACETYLASE HDAC1-RELATED"/>
    <property type="match status" value="1"/>
</dbReference>
<dbReference type="InterPro" id="IPR037138">
    <property type="entry name" value="His_deacetylse_dom_sf"/>
</dbReference>
<keyword evidence="12" id="KW-0539">Nucleus</keyword>
<evidence type="ECO:0000256" key="8">
    <source>
        <dbReference type="ARBA" id="ARBA00022833"/>
    </source>
</evidence>
<dbReference type="Proteomes" id="UP000231279">
    <property type="component" value="Unassembled WGS sequence"/>
</dbReference>
<dbReference type="FunFam" id="3.40.800.20:FF:000014">
    <property type="entry name" value="Histone deacetylase 15"/>
    <property type="match status" value="1"/>
</dbReference>
<evidence type="ECO:0000256" key="4">
    <source>
        <dbReference type="ARBA" id="ARBA00012111"/>
    </source>
</evidence>
<evidence type="ECO:0000313" key="15">
    <source>
        <dbReference type="EMBL" id="PIN00900.1"/>
    </source>
</evidence>
<keyword evidence="16" id="KW-1185">Reference proteome</keyword>
<comment type="caution">
    <text evidence="15">The sequence shown here is derived from an EMBL/GenBank/DDBJ whole genome shotgun (WGS) entry which is preliminary data.</text>
</comment>
<dbReference type="STRING" id="429701.A0A2G9G7H0"/>
<comment type="subcellular location">
    <subcellularLocation>
        <location evidence="2">Nucleus</location>
    </subcellularLocation>
</comment>
<evidence type="ECO:0000259" key="14">
    <source>
        <dbReference type="Pfam" id="PF00850"/>
    </source>
</evidence>
<evidence type="ECO:0000256" key="11">
    <source>
        <dbReference type="ARBA" id="ARBA00023163"/>
    </source>
</evidence>
<dbReference type="GO" id="GO:0000118">
    <property type="term" value="C:histone deacetylase complex"/>
    <property type="evidence" value="ECO:0007669"/>
    <property type="project" value="TreeGrafter"/>
</dbReference>
<keyword evidence="10" id="KW-0805">Transcription regulation</keyword>
<dbReference type="GO" id="GO:0141221">
    <property type="term" value="F:histone deacetylase activity, hydrolytic mechanism"/>
    <property type="evidence" value="ECO:0007669"/>
    <property type="project" value="UniProtKB-EC"/>
</dbReference>
<dbReference type="GO" id="GO:0005737">
    <property type="term" value="C:cytoplasm"/>
    <property type="evidence" value="ECO:0007669"/>
    <property type="project" value="UniProtKB-ARBA"/>
</dbReference>
<protein>
    <recommendedName>
        <fullName evidence="4">histone deacetylase</fullName>
        <ecNumber evidence="4">3.5.1.98</ecNumber>
    </recommendedName>
</protein>
<accession>A0A2G9G7H0</accession>
<keyword evidence="8" id="KW-0862">Zinc</keyword>